<dbReference type="RefSeq" id="WP_017455787.1">
    <property type="nucleotide sequence ID" value="NZ_FMUI01000002.1"/>
</dbReference>
<proteinExistence type="inferred from homology"/>
<comment type="similarity">
    <text evidence="1">Belongs to the YciI family.</text>
</comment>
<dbReference type="InterPro" id="IPR005545">
    <property type="entry name" value="YCII"/>
</dbReference>
<evidence type="ECO:0000256" key="1">
    <source>
        <dbReference type="ARBA" id="ARBA00007689"/>
    </source>
</evidence>
<feature type="domain" description="YCII-related" evidence="2">
    <location>
        <begin position="1"/>
        <end position="76"/>
    </location>
</feature>
<evidence type="ECO:0000313" key="3">
    <source>
        <dbReference type="EMBL" id="SCX41560.1"/>
    </source>
</evidence>
<dbReference type="AlphaFoldDB" id="A0A1G4XKN2"/>
<comment type="caution">
    <text evidence="3">The sequence shown here is derived from an EMBL/GenBank/DDBJ whole genome shotgun (WGS) entry which is preliminary data.</text>
</comment>
<dbReference type="Pfam" id="PF03795">
    <property type="entry name" value="YCII"/>
    <property type="match status" value="1"/>
</dbReference>
<dbReference type="InterPro" id="IPR011008">
    <property type="entry name" value="Dimeric_a/b-barrel"/>
</dbReference>
<name>A0A1G4XKN2_9ENTR</name>
<dbReference type="GeneID" id="23845992"/>
<dbReference type="SUPFAM" id="SSF54909">
    <property type="entry name" value="Dimeric alpha+beta barrel"/>
    <property type="match status" value="1"/>
</dbReference>
<dbReference type="EMBL" id="FMUI01000002">
    <property type="protein sequence ID" value="SCX41560.1"/>
    <property type="molecule type" value="Genomic_DNA"/>
</dbReference>
<gene>
    <name evidence="3" type="ORF">SAMN02927897_01070</name>
</gene>
<evidence type="ECO:0000313" key="4">
    <source>
        <dbReference type="Proteomes" id="UP000183569"/>
    </source>
</evidence>
<sequence length="102" mass="11236">MLYAITLNYGSEPDILGAYVDAHKLWLGEMIKKGHVIFAGPLRNKPGGFILATASDSHILQNEIERDPFVRFGLVSVDIAVIEPAICSTHFLREWAGEAKAL</sequence>
<protein>
    <submittedName>
        <fullName evidence="3">YCII-related domain-containing protein</fullName>
    </submittedName>
</protein>
<evidence type="ECO:0000259" key="2">
    <source>
        <dbReference type="Pfam" id="PF03795"/>
    </source>
</evidence>
<accession>A0A1G4XKN2</accession>
<dbReference type="Proteomes" id="UP000183569">
    <property type="component" value="Unassembled WGS sequence"/>
</dbReference>
<organism evidence="3 4">
    <name type="scientific">Kosakonia sacchari</name>
    <dbReference type="NCBI Taxonomy" id="1158459"/>
    <lineage>
        <taxon>Bacteria</taxon>
        <taxon>Pseudomonadati</taxon>
        <taxon>Pseudomonadota</taxon>
        <taxon>Gammaproteobacteria</taxon>
        <taxon>Enterobacterales</taxon>
        <taxon>Enterobacteriaceae</taxon>
        <taxon>Kosakonia</taxon>
    </lineage>
</organism>
<reference evidence="3 4" key="1">
    <citation type="submission" date="2016-10" db="EMBL/GenBank/DDBJ databases">
        <authorList>
            <person name="Varghese N."/>
            <person name="Submissions S."/>
        </authorList>
    </citation>
    <scope>NUCLEOTIDE SEQUENCE [LARGE SCALE GENOMIC DNA]</scope>
    <source>
        <strain evidence="3 4">CGMCC 1.12102</strain>
    </source>
</reference>